<accession>A0ABS5NKP9</accession>
<sequence length="109" mass="11709">MTLPNVVDSAHLWLPELGQCTVEPLPGGWLLRPVAEEPRDGATRVTLDLRAGRTPSVTVAGATGEWRHQLTPRRAQILELLADGRGHTAAQVAEALFGDAARVVTVRAE</sequence>
<dbReference type="Proteomes" id="UP000676853">
    <property type="component" value="Unassembled WGS sequence"/>
</dbReference>
<feature type="non-terminal residue" evidence="1">
    <location>
        <position position="109"/>
    </location>
</feature>
<proteinExistence type="predicted"/>
<protein>
    <submittedName>
        <fullName evidence="1">Transcriptional regulator</fullName>
    </submittedName>
</protein>
<reference evidence="1 2" key="1">
    <citation type="submission" date="2021-04" db="EMBL/GenBank/DDBJ databases">
        <title>Whole genome sequence analysis of a thiophenic sulfur metabolizing bacteria.</title>
        <authorList>
            <person name="Akhtar N."/>
            <person name="Akram J."/>
            <person name="Aslam A."/>
        </authorList>
    </citation>
    <scope>NUCLEOTIDE SEQUENCE [LARGE SCALE GENOMIC DNA]</scope>
    <source>
        <strain evidence="1 2">3OW</strain>
    </source>
</reference>
<gene>
    <name evidence="1" type="ORF">KFZ73_27000</name>
</gene>
<evidence type="ECO:0000313" key="1">
    <source>
        <dbReference type="EMBL" id="MBS4104870.1"/>
    </source>
</evidence>
<name>A0ABS5NKP9_TSUPA</name>
<comment type="caution">
    <text evidence="1">The sequence shown here is derived from an EMBL/GenBank/DDBJ whole genome shotgun (WGS) entry which is preliminary data.</text>
</comment>
<evidence type="ECO:0000313" key="2">
    <source>
        <dbReference type="Proteomes" id="UP000676853"/>
    </source>
</evidence>
<keyword evidence="2" id="KW-1185">Reference proteome</keyword>
<dbReference type="EMBL" id="JAGXOE010000573">
    <property type="protein sequence ID" value="MBS4104870.1"/>
    <property type="molecule type" value="Genomic_DNA"/>
</dbReference>
<organism evidence="1 2">
    <name type="scientific">Tsukamurella paurometabola</name>
    <name type="common">Corynebacterium paurometabolum</name>
    <dbReference type="NCBI Taxonomy" id="2061"/>
    <lineage>
        <taxon>Bacteria</taxon>
        <taxon>Bacillati</taxon>
        <taxon>Actinomycetota</taxon>
        <taxon>Actinomycetes</taxon>
        <taxon>Mycobacteriales</taxon>
        <taxon>Tsukamurellaceae</taxon>
        <taxon>Tsukamurella</taxon>
    </lineage>
</organism>